<feature type="region of interest" description="Disordered" evidence="1">
    <location>
        <begin position="1"/>
        <end position="25"/>
    </location>
</feature>
<dbReference type="EMBL" id="BGPR01085442">
    <property type="protein sequence ID" value="GBL99410.1"/>
    <property type="molecule type" value="Genomic_DNA"/>
</dbReference>
<sequence>MKANFDDFIQPLESSSSNSSKFNENHEMYKGDRYNVNDNRNLISSFMTKSKTLICYSNTSNDESSDHLRPHTSIDENAAQFPAATHNESSVHNGRATSTGHRKRKRKLFPLRKNTSRKRYRVTQSWKKNKAALLREKGETYSSYSGKDIPKKIPNLEMLCKESCSFQCNVKFSKEQREKSTIST</sequence>
<reference evidence="2 3" key="1">
    <citation type="journal article" date="2019" name="Sci. Rep.">
        <title>Orb-weaving spider Araneus ventricosus genome elucidates the spidroin gene catalogue.</title>
        <authorList>
            <person name="Kono N."/>
            <person name="Nakamura H."/>
            <person name="Ohtoshi R."/>
            <person name="Moran D.A.P."/>
            <person name="Shinohara A."/>
            <person name="Yoshida Y."/>
            <person name="Fujiwara M."/>
            <person name="Mori M."/>
            <person name="Tomita M."/>
            <person name="Arakawa K."/>
        </authorList>
    </citation>
    <scope>NUCLEOTIDE SEQUENCE [LARGE SCALE GENOMIC DNA]</scope>
</reference>
<name>A0A4Y2C4L3_ARAVE</name>
<keyword evidence="3" id="KW-1185">Reference proteome</keyword>
<protein>
    <submittedName>
        <fullName evidence="2">Uncharacterized protein</fullName>
    </submittedName>
</protein>
<feature type="compositionally biased region" description="Polar residues" evidence="1">
    <location>
        <begin position="86"/>
        <end position="99"/>
    </location>
</feature>
<feature type="region of interest" description="Disordered" evidence="1">
    <location>
        <begin position="83"/>
        <end position="114"/>
    </location>
</feature>
<proteinExistence type="predicted"/>
<organism evidence="2 3">
    <name type="scientific">Araneus ventricosus</name>
    <name type="common">Orbweaver spider</name>
    <name type="synonym">Epeira ventricosa</name>
    <dbReference type="NCBI Taxonomy" id="182803"/>
    <lineage>
        <taxon>Eukaryota</taxon>
        <taxon>Metazoa</taxon>
        <taxon>Ecdysozoa</taxon>
        <taxon>Arthropoda</taxon>
        <taxon>Chelicerata</taxon>
        <taxon>Arachnida</taxon>
        <taxon>Araneae</taxon>
        <taxon>Araneomorphae</taxon>
        <taxon>Entelegynae</taxon>
        <taxon>Araneoidea</taxon>
        <taxon>Araneidae</taxon>
        <taxon>Araneus</taxon>
    </lineage>
</organism>
<dbReference type="AlphaFoldDB" id="A0A4Y2C4L3"/>
<accession>A0A4Y2C4L3</accession>
<gene>
    <name evidence="2" type="ORF">AVEN_41263_1</name>
</gene>
<comment type="caution">
    <text evidence="2">The sequence shown here is derived from an EMBL/GenBank/DDBJ whole genome shotgun (WGS) entry which is preliminary data.</text>
</comment>
<feature type="compositionally biased region" description="Basic residues" evidence="1">
    <location>
        <begin position="100"/>
        <end position="114"/>
    </location>
</feature>
<evidence type="ECO:0000256" key="1">
    <source>
        <dbReference type="SAM" id="MobiDB-lite"/>
    </source>
</evidence>
<evidence type="ECO:0000313" key="3">
    <source>
        <dbReference type="Proteomes" id="UP000499080"/>
    </source>
</evidence>
<evidence type="ECO:0000313" key="2">
    <source>
        <dbReference type="EMBL" id="GBL99410.1"/>
    </source>
</evidence>
<dbReference type="Proteomes" id="UP000499080">
    <property type="component" value="Unassembled WGS sequence"/>
</dbReference>